<protein>
    <recommendedName>
        <fullName evidence="1">ATP-dependent DNA helicase</fullName>
        <ecNumber evidence="1">5.6.2.3</ecNumber>
    </recommendedName>
</protein>
<feature type="domain" description="DNA helicase Pif1-like DEAD-box helicase" evidence="2">
    <location>
        <begin position="11"/>
        <end position="139"/>
    </location>
</feature>
<accession>A0A368G0S7</accession>
<comment type="catalytic activity">
    <reaction evidence="1">
        <text>ATP + H2O = ADP + phosphate + H(+)</text>
        <dbReference type="Rhea" id="RHEA:13065"/>
        <dbReference type="ChEBI" id="CHEBI:15377"/>
        <dbReference type="ChEBI" id="CHEBI:15378"/>
        <dbReference type="ChEBI" id="CHEBI:30616"/>
        <dbReference type="ChEBI" id="CHEBI:43474"/>
        <dbReference type="ChEBI" id="CHEBI:456216"/>
        <dbReference type="EC" id="5.6.2.3"/>
    </reaction>
</comment>
<dbReference type="GO" id="GO:0006281">
    <property type="term" value="P:DNA repair"/>
    <property type="evidence" value="ECO:0007669"/>
    <property type="project" value="UniProtKB-KW"/>
</dbReference>
<keyword evidence="1" id="KW-0227">DNA damage</keyword>
<keyword evidence="1" id="KW-0378">Hydrolase</keyword>
<keyword evidence="1" id="KW-0233">DNA recombination</keyword>
<keyword evidence="4" id="KW-1185">Reference proteome</keyword>
<comment type="cofactor">
    <cofactor evidence="1">
        <name>Mg(2+)</name>
        <dbReference type="ChEBI" id="CHEBI:18420"/>
    </cofactor>
</comment>
<keyword evidence="1" id="KW-0234">DNA repair</keyword>
<evidence type="ECO:0000313" key="3">
    <source>
        <dbReference type="EMBL" id="RCN37952.1"/>
    </source>
</evidence>
<dbReference type="InterPro" id="IPR027417">
    <property type="entry name" value="P-loop_NTPase"/>
</dbReference>
<comment type="caution">
    <text evidence="3">The sequence shown here is derived from an EMBL/GenBank/DDBJ whole genome shotgun (WGS) entry which is preliminary data.</text>
</comment>
<dbReference type="Gene3D" id="3.40.50.300">
    <property type="entry name" value="P-loop containing nucleotide triphosphate hydrolases"/>
    <property type="match status" value="1"/>
</dbReference>
<dbReference type="EMBL" id="JOJR01000431">
    <property type="protein sequence ID" value="RCN37952.1"/>
    <property type="molecule type" value="Genomic_DNA"/>
</dbReference>
<gene>
    <name evidence="3" type="ORF">ANCCAN_16138</name>
</gene>
<dbReference type="PANTHER" id="PTHR10492">
    <property type="match status" value="1"/>
</dbReference>
<evidence type="ECO:0000313" key="4">
    <source>
        <dbReference type="Proteomes" id="UP000252519"/>
    </source>
</evidence>
<dbReference type="OrthoDB" id="10032644at2759"/>
<dbReference type="GO" id="GO:0006310">
    <property type="term" value="P:DNA recombination"/>
    <property type="evidence" value="ECO:0007669"/>
    <property type="project" value="UniProtKB-KW"/>
</dbReference>
<dbReference type="PANTHER" id="PTHR10492:SF57">
    <property type="entry name" value="ATP-DEPENDENT DNA HELICASE"/>
    <property type="match status" value="1"/>
</dbReference>
<dbReference type="STRING" id="29170.A0A368G0S7"/>
<dbReference type="AlphaFoldDB" id="A0A368G0S7"/>
<dbReference type="Pfam" id="PF05970">
    <property type="entry name" value="PIF1"/>
    <property type="match status" value="1"/>
</dbReference>
<reference evidence="3 4" key="1">
    <citation type="submission" date="2014-10" db="EMBL/GenBank/DDBJ databases">
        <title>Draft genome of the hookworm Ancylostoma caninum.</title>
        <authorList>
            <person name="Mitreva M."/>
        </authorList>
    </citation>
    <scope>NUCLEOTIDE SEQUENCE [LARGE SCALE GENOMIC DNA]</scope>
    <source>
        <strain evidence="3 4">Baltimore</strain>
    </source>
</reference>
<dbReference type="EC" id="5.6.2.3" evidence="1"/>
<dbReference type="GO" id="GO:0043139">
    <property type="term" value="F:5'-3' DNA helicase activity"/>
    <property type="evidence" value="ECO:0007669"/>
    <property type="project" value="UniProtKB-EC"/>
</dbReference>
<dbReference type="SUPFAM" id="SSF52540">
    <property type="entry name" value="P-loop containing nucleoside triphosphate hydrolases"/>
    <property type="match status" value="1"/>
</dbReference>
<evidence type="ECO:0000259" key="2">
    <source>
        <dbReference type="Pfam" id="PF05970"/>
    </source>
</evidence>
<keyword evidence="1" id="KW-0067">ATP-binding</keyword>
<organism evidence="3 4">
    <name type="scientific">Ancylostoma caninum</name>
    <name type="common">Dog hookworm</name>
    <dbReference type="NCBI Taxonomy" id="29170"/>
    <lineage>
        <taxon>Eukaryota</taxon>
        <taxon>Metazoa</taxon>
        <taxon>Ecdysozoa</taxon>
        <taxon>Nematoda</taxon>
        <taxon>Chromadorea</taxon>
        <taxon>Rhabditida</taxon>
        <taxon>Rhabditina</taxon>
        <taxon>Rhabditomorpha</taxon>
        <taxon>Strongyloidea</taxon>
        <taxon>Ancylostomatidae</taxon>
        <taxon>Ancylostomatinae</taxon>
        <taxon>Ancylostoma</taxon>
    </lineage>
</organism>
<comment type="similarity">
    <text evidence="1">Belongs to the helicase family.</text>
</comment>
<dbReference type="GO" id="GO:0005524">
    <property type="term" value="F:ATP binding"/>
    <property type="evidence" value="ECO:0007669"/>
    <property type="project" value="UniProtKB-KW"/>
</dbReference>
<evidence type="ECO:0000256" key="1">
    <source>
        <dbReference type="RuleBase" id="RU363044"/>
    </source>
</evidence>
<keyword evidence="1" id="KW-0547">Nucleotide-binding</keyword>
<dbReference type="GO" id="GO:0000723">
    <property type="term" value="P:telomere maintenance"/>
    <property type="evidence" value="ECO:0007669"/>
    <property type="project" value="InterPro"/>
</dbReference>
<keyword evidence="1" id="KW-0347">Helicase</keyword>
<proteinExistence type="inferred from homology"/>
<sequence>MRSQQLLYVTLNSQQKRACNTIVSAAMDPSRPRLFFIDRPGGSGKTYRYNALFNILIGQNRKVICTAWTGIAANLLPNGRSATLLFKLDIGNHSKTSSMKRQQKDARALAEVNAIIWDEASMMPREALQTADELLRDIM</sequence>
<dbReference type="GO" id="GO:0016887">
    <property type="term" value="F:ATP hydrolysis activity"/>
    <property type="evidence" value="ECO:0007669"/>
    <property type="project" value="RHEA"/>
</dbReference>
<name>A0A368G0S7_ANCCA</name>
<dbReference type="InterPro" id="IPR010285">
    <property type="entry name" value="DNA_helicase_pif1-like_DEAD"/>
</dbReference>
<dbReference type="Proteomes" id="UP000252519">
    <property type="component" value="Unassembled WGS sequence"/>
</dbReference>